<feature type="region of interest" description="Disordered" evidence="1">
    <location>
        <begin position="185"/>
        <end position="215"/>
    </location>
</feature>
<dbReference type="EMBL" id="KE747806">
    <property type="protein sequence ID" value="RMZ66011.1"/>
    <property type="molecule type" value="Genomic_DNA"/>
</dbReference>
<evidence type="ECO:0000256" key="1">
    <source>
        <dbReference type="SAM" id="MobiDB-lite"/>
    </source>
</evidence>
<keyword evidence="3" id="KW-1185">Reference proteome</keyword>
<organism evidence="2 3">
    <name type="scientific">Pyrenophora seminiperda CCB06</name>
    <dbReference type="NCBI Taxonomy" id="1302712"/>
    <lineage>
        <taxon>Eukaryota</taxon>
        <taxon>Fungi</taxon>
        <taxon>Dikarya</taxon>
        <taxon>Ascomycota</taxon>
        <taxon>Pezizomycotina</taxon>
        <taxon>Dothideomycetes</taxon>
        <taxon>Pleosporomycetidae</taxon>
        <taxon>Pleosporales</taxon>
        <taxon>Pleosporineae</taxon>
        <taxon>Pleosporaceae</taxon>
        <taxon>Pyrenophora</taxon>
    </lineage>
</organism>
<evidence type="ECO:0000313" key="3">
    <source>
        <dbReference type="Proteomes" id="UP000265663"/>
    </source>
</evidence>
<feature type="compositionally biased region" description="Acidic residues" evidence="1">
    <location>
        <begin position="200"/>
        <end position="212"/>
    </location>
</feature>
<evidence type="ECO:0000313" key="2">
    <source>
        <dbReference type="EMBL" id="RMZ66011.1"/>
    </source>
</evidence>
<proteinExistence type="predicted"/>
<name>A0A3M7LUJ6_9PLEO</name>
<accession>A0A3M7LUJ6</accession>
<dbReference type="OrthoDB" id="3691059at2759"/>
<reference evidence="2 3" key="1">
    <citation type="journal article" date="2014" name="PLoS ONE">
        <title>De novo Genome Assembly of the Fungal Plant Pathogen Pyrenophora semeniperda.</title>
        <authorList>
            <person name="Soliai M.M."/>
            <person name="Meyer S.E."/>
            <person name="Udall J.A."/>
            <person name="Elzinga D.E."/>
            <person name="Hermansen R.A."/>
            <person name="Bodily P.M."/>
            <person name="Hart A.A."/>
            <person name="Coleman C.E."/>
        </authorList>
    </citation>
    <scope>NUCLEOTIDE SEQUENCE [LARGE SCALE GENOMIC DNA]</scope>
    <source>
        <strain evidence="2 3">CCB06</strain>
        <tissue evidence="2">Mycelium</tissue>
    </source>
</reference>
<sequence>MSSLVGEQLTKLTTDCLTQKEKKQLPYMINSTERGSSKALLGIRGVGEVNIGGKGHIEAGLAATIKATLARPPGTNVVETEDQGSPFSTHRMNRTGMIPSLGYGSKARLPYPTISGTIEYDFSRLTDKKRYLVDEKTELAAHLGGLDDKAAKDAAVFKPGQHGVANRPIPTIQVGPITRNRLRKRGGTLDMPEQWKIEESDSDPDELEEDEDKSLGMEDMVRIKVKKTYPEDAGFDIMDVNVIPVILTSREGTVEMGWKV</sequence>
<dbReference type="AlphaFoldDB" id="A0A3M7LUJ6"/>
<protein>
    <submittedName>
        <fullName evidence="2">Uncharacterized protein</fullName>
    </submittedName>
</protein>
<gene>
    <name evidence="2" type="ORF">GMOD_00005076</name>
</gene>
<feature type="region of interest" description="Disordered" evidence="1">
    <location>
        <begin position="74"/>
        <end position="93"/>
    </location>
</feature>
<dbReference type="Proteomes" id="UP000265663">
    <property type="component" value="Unassembled WGS sequence"/>
</dbReference>